<gene>
    <name evidence="4" type="ORF">O0I10_001835</name>
</gene>
<dbReference type="SUPFAM" id="SSF55159">
    <property type="entry name" value="eIF1-like"/>
    <property type="match status" value="1"/>
</dbReference>
<dbReference type="PANTHER" id="PTHR10388">
    <property type="entry name" value="EUKARYOTIC TRANSLATION INITIATION FACTOR SUI1"/>
    <property type="match status" value="1"/>
</dbReference>
<dbReference type="EMBL" id="JARTCD010000005">
    <property type="protein sequence ID" value="KAJ8662142.1"/>
    <property type="molecule type" value="Genomic_DNA"/>
</dbReference>
<dbReference type="Proteomes" id="UP001234581">
    <property type="component" value="Unassembled WGS sequence"/>
</dbReference>
<organism evidence="4 5">
    <name type="scientific">Lichtheimia ornata</name>
    <dbReference type="NCBI Taxonomy" id="688661"/>
    <lineage>
        <taxon>Eukaryota</taxon>
        <taxon>Fungi</taxon>
        <taxon>Fungi incertae sedis</taxon>
        <taxon>Mucoromycota</taxon>
        <taxon>Mucoromycotina</taxon>
        <taxon>Mucoromycetes</taxon>
        <taxon>Mucorales</taxon>
        <taxon>Lichtheimiaceae</taxon>
        <taxon>Lichtheimia</taxon>
    </lineage>
</organism>
<keyword evidence="5" id="KW-1185">Reference proteome</keyword>
<dbReference type="InterPro" id="IPR005874">
    <property type="entry name" value="SUI1_euk"/>
</dbReference>
<comment type="similarity">
    <text evidence="1">Belongs to the SUI1 family.</text>
</comment>
<dbReference type="PROSITE" id="PS50296">
    <property type="entry name" value="SUI1"/>
    <property type="match status" value="1"/>
</dbReference>
<dbReference type="CDD" id="cd11566">
    <property type="entry name" value="eIF1_SUI1"/>
    <property type="match status" value="1"/>
</dbReference>
<dbReference type="Pfam" id="PF01253">
    <property type="entry name" value="SUI1"/>
    <property type="match status" value="1"/>
</dbReference>
<sequence>MKTTTPPVALFQRNGRKAWTIVQGLQKQFDSDRILRVLKKQLACNGKLVDDGLGQVVQLSGDQRAKVAEFLIKEGIANKEDIHIHGF</sequence>
<dbReference type="GeneID" id="83209253"/>
<evidence type="ECO:0000256" key="1">
    <source>
        <dbReference type="ARBA" id="ARBA00005422"/>
    </source>
</evidence>
<keyword evidence="2" id="KW-0648">Protein biosynthesis</keyword>
<name>A0AAD7VAN8_9FUNG</name>
<dbReference type="AlphaFoldDB" id="A0AAD7VAN8"/>
<proteinExistence type="inferred from homology"/>
<evidence type="ECO:0000256" key="2">
    <source>
        <dbReference type="ARBA" id="ARBA00022917"/>
    </source>
</evidence>
<evidence type="ECO:0000259" key="3">
    <source>
        <dbReference type="PROSITE" id="PS50296"/>
    </source>
</evidence>
<comment type="caution">
    <text evidence="4">The sequence shown here is derived from an EMBL/GenBank/DDBJ whole genome shotgun (WGS) entry which is preliminary data.</text>
</comment>
<accession>A0AAD7VAN8</accession>
<evidence type="ECO:0000313" key="4">
    <source>
        <dbReference type="EMBL" id="KAJ8662142.1"/>
    </source>
</evidence>
<dbReference type="RefSeq" id="XP_058347055.1">
    <property type="nucleotide sequence ID" value="XM_058481924.1"/>
</dbReference>
<reference evidence="4 5" key="1">
    <citation type="submission" date="2023-03" db="EMBL/GenBank/DDBJ databases">
        <title>Genome sequence of Lichtheimia ornata CBS 291.66.</title>
        <authorList>
            <person name="Mohabir J.T."/>
            <person name="Shea T.P."/>
            <person name="Kurbessoian T."/>
            <person name="Berby B."/>
            <person name="Fontaine J."/>
            <person name="Livny J."/>
            <person name="Gnirke A."/>
            <person name="Stajich J.E."/>
            <person name="Cuomo C.A."/>
        </authorList>
    </citation>
    <scope>NUCLEOTIDE SEQUENCE [LARGE SCALE GENOMIC DNA]</scope>
    <source>
        <strain evidence="4">CBS 291.66</strain>
    </source>
</reference>
<keyword evidence="4" id="KW-0396">Initiation factor</keyword>
<feature type="domain" description="SUI1" evidence="3">
    <location>
        <begin position="6"/>
        <end position="75"/>
    </location>
</feature>
<dbReference type="GO" id="GO:0003743">
    <property type="term" value="F:translation initiation factor activity"/>
    <property type="evidence" value="ECO:0007669"/>
    <property type="project" value="UniProtKB-KW"/>
</dbReference>
<protein>
    <submittedName>
        <fullName evidence="4">Translation initiation factor SUI1</fullName>
    </submittedName>
</protein>
<dbReference type="InterPro" id="IPR001950">
    <property type="entry name" value="SUI1"/>
</dbReference>
<dbReference type="Gene3D" id="3.30.780.10">
    <property type="entry name" value="SUI1-like domain"/>
    <property type="match status" value="1"/>
</dbReference>
<evidence type="ECO:0000313" key="5">
    <source>
        <dbReference type="Proteomes" id="UP001234581"/>
    </source>
</evidence>
<dbReference type="InterPro" id="IPR036877">
    <property type="entry name" value="SUI1_dom_sf"/>
</dbReference>